<name>A0A927GKG7_9BACT</name>
<evidence type="ECO:0000259" key="1">
    <source>
        <dbReference type="Pfam" id="PF13274"/>
    </source>
</evidence>
<dbReference type="AlphaFoldDB" id="A0A927GKG7"/>
<dbReference type="Proteomes" id="UP000612233">
    <property type="component" value="Unassembled WGS sequence"/>
</dbReference>
<dbReference type="Pfam" id="PF13274">
    <property type="entry name" value="SocA_Panacea"/>
    <property type="match status" value="1"/>
</dbReference>
<gene>
    <name evidence="2" type="ORF">IC235_14750</name>
</gene>
<proteinExistence type="predicted"/>
<dbReference type="RefSeq" id="WP_191005956.1">
    <property type="nucleotide sequence ID" value="NZ_JACXAD010000016.1"/>
</dbReference>
<accession>A0A927GKG7</accession>
<sequence>MNGAFFDYEKAIQALLYVVTQLKTPGLHKSFKVLYFAEQEYLRSWGNTMLTDVFVKMTDGPVPSHTYNLIKAATRREHGKPLDEKMVRYAQERVSLKEHLIQPLSAPDLDYLAETEIDCLNNAISLYQDLSYGDVKQISHNSAWQSAELKKPLDPLRIAAAGGADEVALDYLRESLYNNSYSSL</sequence>
<protein>
    <submittedName>
        <fullName evidence="2">SocA family protein</fullName>
    </submittedName>
</protein>
<dbReference type="InterPro" id="IPR025272">
    <property type="entry name" value="SocA_Panacea"/>
</dbReference>
<evidence type="ECO:0000313" key="2">
    <source>
        <dbReference type="EMBL" id="MBD2769149.1"/>
    </source>
</evidence>
<feature type="domain" description="Antitoxin SocA-like Panacea" evidence="1">
    <location>
        <begin position="31"/>
        <end position="145"/>
    </location>
</feature>
<reference evidence="2" key="1">
    <citation type="submission" date="2020-09" db="EMBL/GenBank/DDBJ databases">
        <authorList>
            <person name="Kim M.K."/>
        </authorList>
    </citation>
    <scope>NUCLEOTIDE SEQUENCE</scope>
    <source>
        <strain evidence="2">BT664</strain>
    </source>
</reference>
<comment type="caution">
    <text evidence="2">The sequence shown here is derived from an EMBL/GenBank/DDBJ whole genome shotgun (WGS) entry which is preliminary data.</text>
</comment>
<keyword evidence="3" id="KW-1185">Reference proteome</keyword>
<evidence type="ECO:0000313" key="3">
    <source>
        <dbReference type="Proteomes" id="UP000612233"/>
    </source>
</evidence>
<dbReference type="EMBL" id="JACXAD010000016">
    <property type="protein sequence ID" value="MBD2769149.1"/>
    <property type="molecule type" value="Genomic_DNA"/>
</dbReference>
<organism evidence="2 3">
    <name type="scientific">Hymenobacter montanus</name>
    <dbReference type="NCBI Taxonomy" id="2771359"/>
    <lineage>
        <taxon>Bacteria</taxon>
        <taxon>Pseudomonadati</taxon>
        <taxon>Bacteroidota</taxon>
        <taxon>Cytophagia</taxon>
        <taxon>Cytophagales</taxon>
        <taxon>Hymenobacteraceae</taxon>
        <taxon>Hymenobacter</taxon>
    </lineage>
</organism>